<evidence type="ECO:0000313" key="3">
    <source>
        <dbReference type="Proteomes" id="UP000238308"/>
    </source>
</evidence>
<dbReference type="AlphaFoldDB" id="A0A2T0XKC8"/>
<dbReference type="GO" id="GO:0030170">
    <property type="term" value="F:pyridoxal phosphate binding"/>
    <property type="evidence" value="ECO:0007669"/>
    <property type="project" value="InterPro"/>
</dbReference>
<dbReference type="EMBL" id="PVTV01000011">
    <property type="protein sequence ID" value="PRY99372.1"/>
    <property type="molecule type" value="Genomic_DNA"/>
</dbReference>
<evidence type="ECO:0000313" key="2">
    <source>
        <dbReference type="EMBL" id="PRY99372.1"/>
    </source>
</evidence>
<feature type="domain" description="MOSC" evidence="1">
    <location>
        <begin position="134"/>
        <end position="283"/>
    </location>
</feature>
<evidence type="ECO:0000259" key="1">
    <source>
        <dbReference type="PROSITE" id="PS51340"/>
    </source>
</evidence>
<accession>A0A2T0XKC8</accession>
<name>A0A2T0XKC8_9BURK</name>
<reference evidence="2 3" key="1">
    <citation type="submission" date="2018-03" db="EMBL/GenBank/DDBJ databases">
        <title>Genomic Encyclopedia of Type Strains, Phase III (KMG-III): the genomes of soil and plant-associated and newly described type strains.</title>
        <authorList>
            <person name="Whitman W."/>
        </authorList>
    </citation>
    <scope>NUCLEOTIDE SEQUENCE [LARGE SCALE GENOMIC DNA]</scope>
    <source>
        <strain evidence="2 3">MWH-P2sevCIIIb</strain>
    </source>
</reference>
<comment type="caution">
    <text evidence="2">The sequence shown here is derived from an EMBL/GenBank/DDBJ whole genome shotgun (WGS) entry which is preliminary data.</text>
</comment>
<dbReference type="GO" id="GO:0030151">
    <property type="term" value="F:molybdenum ion binding"/>
    <property type="evidence" value="ECO:0007669"/>
    <property type="project" value="InterPro"/>
</dbReference>
<gene>
    <name evidence="2" type="ORF">BCM14_0816</name>
</gene>
<dbReference type="PANTHER" id="PTHR14237">
    <property type="entry name" value="MOLYBDOPTERIN COFACTOR SULFURASE MOSC"/>
    <property type="match status" value="1"/>
</dbReference>
<dbReference type="InterPro" id="IPR005302">
    <property type="entry name" value="MoCF_Sase_C"/>
</dbReference>
<dbReference type="OrthoDB" id="581532at2"/>
<organism evidence="2 3">
    <name type="scientific">Jezberella montanilacus</name>
    <dbReference type="NCBI Taxonomy" id="323426"/>
    <lineage>
        <taxon>Bacteria</taxon>
        <taxon>Pseudomonadati</taxon>
        <taxon>Pseudomonadota</taxon>
        <taxon>Betaproteobacteria</taxon>
        <taxon>Burkholderiales</taxon>
        <taxon>Alcaligenaceae</taxon>
        <taxon>Jezberella</taxon>
    </lineage>
</organism>
<keyword evidence="3" id="KW-1185">Reference proteome</keyword>
<proteinExistence type="predicted"/>
<sequence>MSDCHGFVSQLFIYPIKSCAGIEIQTTLIKPTGLAFDREWVIVDQNGMFLTQRQCPHMVWITPGLTAEQLTLSAPDQETISVDLAYRGKPIMVTVWRDTLLADDMGDEVAGWLDRFLQVPGKNFRLMRFGNHSTRLSNKDWTQGLDRPNMFSDGFAALVITQAALDELNSQLAQRGHETVAMDRFRPNIVLTGLDGHTEDHLDIIRFDPIACGPELQLVKPCSRCAIIDIDPYTAQSSPTVSDLLSPYRRLAIVDNAICFGMNAVITAGGSQQIKVGDNFDADYKL</sequence>
<dbReference type="PROSITE" id="PS51340">
    <property type="entry name" value="MOSC"/>
    <property type="match status" value="1"/>
</dbReference>
<dbReference type="InterPro" id="IPR005303">
    <property type="entry name" value="MOCOS_middle"/>
</dbReference>
<dbReference type="RefSeq" id="WP_106226676.1">
    <property type="nucleotide sequence ID" value="NZ_PVTV01000011.1"/>
</dbReference>
<dbReference type="Pfam" id="PF03473">
    <property type="entry name" value="MOSC"/>
    <property type="match status" value="1"/>
</dbReference>
<dbReference type="GO" id="GO:0003824">
    <property type="term" value="F:catalytic activity"/>
    <property type="evidence" value="ECO:0007669"/>
    <property type="project" value="InterPro"/>
</dbReference>
<protein>
    <recommendedName>
        <fullName evidence="1">MOSC domain-containing protein</fullName>
    </recommendedName>
</protein>
<dbReference type="Pfam" id="PF03476">
    <property type="entry name" value="MOSC_N"/>
    <property type="match status" value="1"/>
</dbReference>
<dbReference type="PANTHER" id="PTHR14237:SF19">
    <property type="entry name" value="MITOCHONDRIAL AMIDOXIME REDUCING COMPONENT 1"/>
    <property type="match status" value="1"/>
</dbReference>
<dbReference type="SUPFAM" id="SSF50800">
    <property type="entry name" value="PK beta-barrel domain-like"/>
    <property type="match status" value="1"/>
</dbReference>
<dbReference type="Proteomes" id="UP000238308">
    <property type="component" value="Unassembled WGS sequence"/>
</dbReference>
<dbReference type="SUPFAM" id="SSF141673">
    <property type="entry name" value="MOSC N-terminal domain-like"/>
    <property type="match status" value="1"/>
</dbReference>
<dbReference type="InterPro" id="IPR011037">
    <property type="entry name" value="Pyrv_Knase-like_insert_dom_sf"/>
</dbReference>